<dbReference type="InterPro" id="IPR022041">
    <property type="entry name" value="Methyltransf_FA"/>
</dbReference>
<feature type="domain" description="Farnesoic acid O-methyl transferase" evidence="2">
    <location>
        <begin position="43"/>
        <end position="194"/>
    </location>
</feature>
<name>A0A903UFG4_AEDAE</name>
<accession>A0A903UFG4</accession>
<reference evidence="3" key="2">
    <citation type="submission" date="2022-10" db="UniProtKB">
        <authorList>
            <consortium name="EnsemblMetazoa"/>
        </authorList>
    </citation>
    <scope>IDENTIFICATION</scope>
    <source>
        <strain evidence="3">LVP_AGWG</strain>
    </source>
</reference>
<dbReference type="PANTHER" id="PTHR36695">
    <property type="entry name" value="AGAP008648-PA"/>
    <property type="match status" value="1"/>
</dbReference>
<dbReference type="Proteomes" id="UP000008820">
    <property type="component" value="Chromosome 3"/>
</dbReference>
<proteinExistence type="predicted"/>
<dbReference type="OrthoDB" id="8182187at2759"/>
<keyword evidence="4" id="KW-1185">Reference proteome</keyword>
<sequence>MRKIIISALVALLHFGFCLSVNDYSNKFHSIYGCKQMSTLNNYNEPVTYLPVEKFEHVGTGDNYTFFRLGVFGRSDAVIRFSKVPMPYNNDIVHELVIGAGANNRIEIRRQTRFNALLFTNNVIKQIQTPNILSESEPFVMRMDFVKNGSVLLTKDSETKPFLEFSDPTAKISYKYIGFSNWLSKTIYFFDCPMYNFNVRVDRFNV</sequence>
<keyword evidence="1" id="KW-0732">Signal</keyword>
<dbReference type="AlphaFoldDB" id="A0A903UFG4"/>
<evidence type="ECO:0000313" key="3">
    <source>
        <dbReference type="EnsemblMetazoa" id="AAEL008856-PB"/>
    </source>
</evidence>
<dbReference type="PANTHER" id="PTHR36695:SF12">
    <property type="entry name" value="AGAP008648-PA"/>
    <property type="match status" value="1"/>
</dbReference>
<feature type="chain" id="PRO_5037227027" description="Farnesoic acid O-methyl transferase domain-containing protein" evidence="1">
    <location>
        <begin position="21"/>
        <end position="206"/>
    </location>
</feature>
<organism evidence="3 4">
    <name type="scientific">Aedes aegypti</name>
    <name type="common">Yellowfever mosquito</name>
    <name type="synonym">Culex aegypti</name>
    <dbReference type="NCBI Taxonomy" id="7159"/>
    <lineage>
        <taxon>Eukaryota</taxon>
        <taxon>Metazoa</taxon>
        <taxon>Ecdysozoa</taxon>
        <taxon>Arthropoda</taxon>
        <taxon>Hexapoda</taxon>
        <taxon>Insecta</taxon>
        <taxon>Pterygota</taxon>
        <taxon>Neoptera</taxon>
        <taxon>Endopterygota</taxon>
        <taxon>Diptera</taxon>
        <taxon>Nematocera</taxon>
        <taxon>Culicoidea</taxon>
        <taxon>Culicidae</taxon>
        <taxon>Culicinae</taxon>
        <taxon>Aedini</taxon>
        <taxon>Aedes</taxon>
        <taxon>Stegomyia</taxon>
    </lineage>
</organism>
<evidence type="ECO:0000313" key="4">
    <source>
        <dbReference type="Proteomes" id="UP000008820"/>
    </source>
</evidence>
<evidence type="ECO:0000259" key="2">
    <source>
        <dbReference type="Pfam" id="PF12248"/>
    </source>
</evidence>
<dbReference type="Pfam" id="PF12248">
    <property type="entry name" value="Methyltransf_FA"/>
    <property type="match status" value="1"/>
</dbReference>
<dbReference type="EnsemblMetazoa" id="AAEL008856-RB">
    <property type="protein sequence ID" value="AAEL008856-PB"/>
    <property type="gene ID" value="AAEL008856"/>
</dbReference>
<protein>
    <recommendedName>
        <fullName evidence="2">Farnesoic acid O-methyl transferase domain-containing protein</fullName>
    </recommendedName>
</protein>
<feature type="signal peptide" evidence="1">
    <location>
        <begin position="1"/>
        <end position="20"/>
    </location>
</feature>
<evidence type="ECO:0000256" key="1">
    <source>
        <dbReference type="SAM" id="SignalP"/>
    </source>
</evidence>
<gene>
    <name evidence="3" type="primary">5571169</name>
</gene>
<reference evidence="3 4" key="1">
    <citation type="submission" date="2017-06" db="EMBL/GenBank/DDBJ databases">
        <title>Aedes aegypti genome working group (AGWG) sequencing and assembly.</title>
        <authorList>
            <consortium name="Aedes aegypti Genome Working Group (AGWG)"/>
            <person name="Matthews B.J."/>
        </authorList>
    </citation>
    <scope>NUCLEOTIDE SEQUENCE [LARGE SCALE GENOMIC DNA]</scope>
    <source>
        <strain evidence="3 4">LVP_AGWG</strain>
    </source>
</reference>